<feature type="non-terminal residue" evidence="2">
    <location>
        <position position="1"/>
    </location>
</feature>
<sequence>SQIAYAQMDQQSPEYSPPEAGLVVPVFQKGDDPIDAINHMMSFLTSVVASRYLATNNQLRTSSNPRQQATINNGRYTKPRRKRDAEWFKNKGLLVQAQANGQVLQEEELEFLADPGIQESSSNQMVITNNAAYQADDLDAYDSDCDEINSAKIALMANLSHYGSDNLAEVNNQEIRIKSLNHQERQVQSTSEQFSTLTHSNTEIESDSNIIPYSQYLNETQSNTVQNSTLPALQDDLILNVIEQLKTQVVTCTQINQDNKQVNDLLTTELERYKRQEKVLNELKHDEKASTSYEHSQEIDYLKHTLSEYFREKKSFEKKISILKDDLQKEESRNIDRELALEKEVKELNNIVFKRNQSAQTVHMLTKPQVFYNHATRQALGFQNLRYLKKAQQLKPNLYDGSVIGKSDVIVVPDSENTLMHAKKSRSKMLAKQNDPQLIEKKVITKPIDYATLNQLSTDFNTRAQQLKPKLYDGSVIEKSDAIMIHDSEETLLLAEESRLKMIEKQNDPKMDEKKVITKPIDYVVLNQLSKDFETRFVPQIELSAEQAFWSRYSVQPKQPNLSASTTIVEVPKELSKVSLVNSSLKKLKFHLASFDMVVKERTTATAKTKGTWGFEHTKACFGDDIKPFVKALKELFNSFD</sequence>
<accession>A0A699K528</accession>
<evidence type="ECO:0000313" key="2">
    <source>
        <dbReference type="EMBL" id="GFA71849.1"/>
    </source>
</evidence>
<evidence type="ECO:0000256" key="1">
    <source>
        <dbReference type="SAM" id="Coils"/>
    </source>
</evidence>
<evidence type="ECO:0008006" key="3">
    <source>
        <dbReference type="Google" id="ProtNLM"/>
    </source>
</evidence>
<protein>
    <recommendedName>
        <fullName evidence="3">Retrovirus-related Pol polyprotein from transposon TNT 1-94</fullName>
    </recommendedName>
</protein>
<name>A0A699K528_TANCI</name>
<dbReference type="AlphaFoldDB" id="A0A699K528"/>
<reference evidence="2" key="1">
    <citation type="journal article" date="2019" name="Sci. Rep.">
        <title>Draft genome of Tanacetum cinerariifolium, the natural source of mosquito coil.</title>
        <authorList>
            <person name="Yamashiro T."/>
            <person name="Shiraishi A."/>
            <person name="Satake H."/>
            <person name="Nakayama K."/>
        </authorList>
    </citation>
    <scope>NUCLEOTIDE SEQUENCE</scope>
</reference>
<gene>
    <name evidence="2" type="ORF">Tci_643821</name>
</gene>
<dbReference type="EMBL" id="BKCJ010474850">
    <property type="protein sequence ID" value="GFA71849.1"/>
    <property type="molecule type" value="Genomic_DNA"/>
</dbReference>
<comment type="caution">
    <text evidence="2">The sequence shown here is derived from an EMBL/GenBank/DDBJ whole genome shotgun (WGS) entry which is preliminary data.</text>
</comment>
<proteinExistence type="predicted"/>
<keyword evidence="1" id="KW-0175">Coiled coil</keyword>
<organism evidence="2">
    <name type="scientific">Tanacetum cinerariifolium</name>
    <name type="common">Dalmatian daisy</name>
    <name type="synonym">Chrysanthemum cinerariifolium</name>
    <dbReference type="NCBI Taxonomy" id="118510"/>
    <lineage>
        <taxon>Eukaryota</taxon>
        <taxon>Viridiplantae</taxon>
        <taxon>Streptophyta</taxon>
        <taxon>Embryophyta</taxon>
        <taxon>Tracheophyta</taxon>
        <taxon>Spermatophyta</taxon>
        <taxon>Magnoliopsida</taxon>
        <taxon>eudicotyledons</taxon>
        <taxon>Gunneridae</taxon>
        <taxon>Pentapetalae</taxon>
        <taxon>asterids</taxon>
        <taxon>campanulids</taxon>
        <taxon>Asterales</taxon>
        <taxon>Asteraceae</taxon>
        <taxon>Asteroideae</taxon>
        <taxon>Anthemideae</taxon>
        <taxon>Anthemidinae</taxon>
        <taxon>Tanacetum</taxon>
    </lineage>
</organism>
<feature type="coiled-coil region" evidence="1">
    <location>
        <begin position="256"/>
        <end position="333"/>
    </location>
</feature>